<dbReference type="Pfam" id="PF08889">
    <property type="entry name" value="WbqC"/>
    <property type="match status" value="1"/>
</dbReference>
<sequence length="254" mass="29544">MRPSSYQKLENQVKTCEFPLPGSVAIIQPYVFPYLGYFQLLHAVENVVFYDDVNFIKRGWINRNQILVNGKEFMFTIPLRKASQNKLINEIELVEKQLFIQKFRHQLKLAYAKAPYYHDVKEVIESVFVGDYSNIGDFAIVSILAVYRYLNMDLNWMKSSEEFCETKGQEKADRLIHISKMLACDTYINPVGGKSLYHKDYFAKHGIDLGFIESGKVNYKQFENDFVPYLSIIDVLMFNNKAAVIELLNNFKIG</sequence>
<gene>
    <name evidence="1" type="ORF">BXY64_1321</name>
</gene>
<keyword evidence="2" id="KW-1185">Reference proteome</keyword>
<name>A0A419X991_9BACT</name>
<dbReference type="EMBL" id="RAPQ01000008">
    <property type="protein sequence ID" value="RKE04301.1"/>
    <property type="molecule type" value="Genomic_DNA"/>
</dbReference>
<accession>A0A419X991</accession>
<dbReference type="AlphaFoldDB" id="A0A419X991"/>
<dbReference type="OrthoDB" id="3611744at2"/>
<evidence type="ECO:0000313" key="1">
    <source>
        <dbReference type="EMBL" id="RKE04301.1"/>
    </source>
</evidence>
<reference evidence="1 2" key="1">
    <citation type="submission" date="2018-09" db="EMBL/GenBank/DDBJ databases">
        <title>Genomic Encyclopedia of Archaeal and Bacterial Type Strains, Phase II (KMG-II): from individual species to whole genera.</title>
        <authorList>
            <person name="Goeker M."/>
        </authorList>
    </citation>
    <scope>NUCLEOTIDE SEQUENCE [LARGE SCALE GENOMIC DNA]</scope>
    <source>
        <strain evidence="1 2">DSM 21950</strain>
    </source>
</reference>
<organism evidence="1 2">
    <name type="scientific">Marinifilum flexuosum</name>
    <dbReference type="NCBI Taxonomy" id="1117708"/>
    <lineage>
        <taxon>Bacteria</taxon>
        <taxon>Pseudomonadati</taxon>
        <taxon>Bacteroidota</taxon>
        <taxon>Bacteroidia</taxon>
        <taxon>Marinilabiliales</taxon>
        <taxon>Marinifilaceae</taxon>
    </lineage>
</organism>
<dbReference type="RefSeq" id="WP_120239086.1">
    <property type="nucleotide sequence ID" value="NZ_RAPQ01000008.1"/>
</dbReference>
<protein>
    <submittedName>
        <fullName evidence="1">WbqC-like protein</fullName>
    </submittedName>
</protein>
<comment type="caution">
    <text evidence="1">The sequence shown here is derived from an EMBL/GenBank/DDBJ whole genome shotgun (WGS) entry which is preliminary data.</text>
</comment>
<evidence type="ECO:0000313" key="2">
    <source>
        <dbReference type="Proteomes" id="UP000284531"/>
    </source>
</evidence>
<dbReference type="InterPro" id="IPR014985">
    <property type="entry name" value="WbqC"/>
</dbReference>
<dbReference type="Proteomes" id="UP000284531">
    <property type="component" value="Unassembled WGS sequence"/>
</dbReference>
<proteinExistence type="predicted"/>